<evidence type="ECO:0000313" key="2">
    <source>
        <dbReference type="EMBL" id="PRC91791.1"/>
    </source>
</evidence>
<evidence type="ECO:0000256" key="1">
    <source>
        <dbReference type="SAM" id="Phobius"/>
    </source>
</evidence>
<evidence type="ECO:0000313" key="3">
    <source>
        <dbReference type="Proteomes" id="UP000237839"/>
    </source>
</evidence>
<feature type="transmembrane region" description="Helical" evidence="1">
    <location>
        <begin position="44"/>
        <end position="62"/>
    </location>
</feature>
<keyword evidence="1" id="KW-1133">Transmembrane helix</keyword>
<name>A0A2S9GVQ8_9BURK</name>
<protein>
    <submittedName>
        <fullName evidence="2">Uncharacterized protein</fullName>
    </submittedName>
</protein>
<dbReference type="Proteomes" id="UP000237839">
    <property type="component" value="Unassembled WGS sequence"/>
</dbReference>
<reference evidence="2 3" key="1">
    <citation type="submission" date="2018-02" db="EMBL/GenBank/DDBJ databases">
        <title>Solimicrobium silvestre gen. nov., sp. nov., isolated from alpine forest soil.</title>
        <authorList>
            <person name="Margesin R."/>
            <person name="Albuquerque L."/>
            <person name="Zhang D.-C."/>
            <person name="Froufe H.J.C."/>
            <person name="Severino R."/>
            <person name="Roxo I."/>
            <person name="Egas C."/>
            <person name="Da Costa M.S."/>
        </authorList>
    </citation>
    <scope>NUCLEOTIDE SEQUENCE [LARGE SCALE GENOMIC DNA]</scope>
    <source>
        <strain evidence="2 3">S20-91</strain>
    </source>
</reference>
<accession>A0A2S9GVQ8</accession>
<gene>
    <name evidence="2" type="ORF">S2091_3546</name>
</gene>
<dbReference type="AlphaFoldDB" id="A0A2S9GVQ8"/>
<keyword evidence="3" id="KW-1185">Reference proteome</keyword>
<organism evidence="2 3">
    <name type="scientific">Solimicrobium silvestre</name>
    <dbReference type="NCBI Taxonomy" id="2099400"/>
    <lineage>
        <taxon>Bacteria</taxon>
        <taxon>Pseudomonadati</taxon>
        <taxon>Pseudomonadota</taxon>
        <taxon>Betaproteobacteria</taxon>
        <taxon>Burkholderiales</taxon>
        <taxon>Oxalobacteraceae</taxon>
        <taxon>Solimicrobium</taxon>
    </lineage>
</organism>
<proteinExistence type="predicted"/>
<sequence>MTVMEFTTGSLRFILSWLSCPTIDGRIPLQLAAGFLIVMFGYNYSRLFFVGLAVCIDGSILLRR</sequence>
<dbReference type="EMBL" id="PUGF01000019">
    <property type="protein sequence ID" value="PRC91791.1"/>
    <property type="molecule type" value="Genomic_DNA"/>
</dbReference>
<keyword evidence="1" id="KW-0472">Membrane</keyword>
<comment type="caution">
    <text evidence="2">The sequence shown here is derived from an EMBL/GenBank/DDBJ whole genome shotgun (WGS) entry which is preliminary data.</text>
</comment>
<keyword evidence="1" id="KW-0812">Transmembrane</keyword>